<evidence type="ECO:0000313" key="2">
    <source>
        <dbReference type="Proteomes" id="UP000030640"/>
    </source>
</evidence>
<evidence type="ECO:0000313" key="1">
    <source>
        <dbReference type="EMBL" id="EUD64429.1"/>
    </source>
</evidence>
<reference evidence="1 2" key="1">
    <citation type="submission" date="2013-02" db="EMBL/GenBank/DDBJ databases">
        <title>The Genome Sequence of Plasmodium inui San Antonio 1.</title>
        <authorList>
            <consortium name="The Broad Institute Genome Sequencing Platform"/>
            <consortium name="The Broad Institute Genome Sequencing Center for Infectious Disease"/>
            <person name="Neafsey D."/>
            <person name="Cheeseman I."/>
            <person name="Volkman S."/>
            <person name="Adams J."/>
            <person name="Walker B."/>
            <person name="Young S.K."/>
            <person name="Zeng Q."/>
            <person name="Gargeya S."/>
            <person name="Fitzgerald M."/>
            <person name="Haas B."/>
            <person name="Abouelleil A."/>
            <person name="Alvarado L."/>
            <person name="Arachchi H.M."/>
            <person name="Berlin A.M."/>
            <person name="Chapman S.B."/>
            <person name="Dewar J."/>
            <person name="Goldberg J."/>
            <person name="Griggs A."/>
            <person name="Gujja S."/>
            <person name="Hansen M."/>
            <person name="Howarth C."/>
            <person name="Imamovic A."/>
            <person name="Larimer J."/>
            <person name="McCowan C."/>
            <person name="Murphy C."/>
            <person name="Neiman D."/>
            <person name="Pearson M."/>
            <person name="Priest M."/>
            <person name="Roberts A."/>
            <person name="Saif S."/>
            <person name="Shea T."/>
            <person name="Sisk P."/>
            <person name="Sykes S."/>
            <person name="Wortman J."/>
            <person name="Nusbaum C."/>
            <person name="Birren B."/>
        </authorList>
    </citation>
    <scope>NUCLEOTIDE SEQUENCE [LARGE SCALE GENOMIC DNA]</scope>
    <source>
        <strain evidence="1 2">San Antonio 1</strain>
    </source>
</reference>
<accession>W7A5R0</accession>
<protein>
    <submittedName>
        <fullName evidence="1">Uncharacterized protein</fullName>
    </submittedName>
</protein>
<feature type="non-terminal residue" evidence="1">
    <location>
        <position position="1"/>
    </location>
</feature>
<sequence length="324" mass="37311">QNPKVKKQRKEDRYRINKAPGMTSFHDYLRSLEDQAEKRTQTRTNQYAGTSLTDLKEARHSFAVGSSRSRWMTMAKTSNTVVPGTDRAAEMICRTVEKWMASLEGRVFHQDTLREGSCKAEEIALTGVAAGAHKCKPNPSHLRWTQFGKRTELDPDKQEQRSLMICMDIISIIWTVYQNVKQQDGRIEYEGVDICKVLRKWFEEWGGKKVSERLMALLYSQGQEMELATHVKIKMSDRADRFWARMIGHQLIYLWGVQCPGTYHDGEQPDHSCVYVKNAGDCQILDDSTFQQWEVSIGVLKSYLRGASNRVRVRAMAPQSRPQE</sequence>
<dbReference type="AlphaFoldDB" id="W7A5R0"/>
<dbReference type="RefSeq" id="XP_008818967.1">
    <property type="nucleotide sequence ID" value="XM_008820745.1"/>
</dbReference>
<dbReference type="VEuPathDB" id="PlasmoDB:C922_05173"/>
<dbReference type="EMBL" id="KI965502">
    <property type="protein sequence ID" value="EUD64429.1"/>
    <property type="molecule type" value="Genomic_DNA"/>
</dbReference>
<gene>
    <name evidence="1" type="ORF">C922_05173</name>
</gene>
<name>W7A5R0_9APIC</name>
<proteinExistence type="predicted"/>
<dbReference type="GeneID" id="20040447"/>
<organism evidence="1 2">
    <name type="scientific">Plasmodium inui San Antonio 1</name>
    <dbReference type="NCBI Taxonomy" id="1237626"/>
    <lineage>
        <taxon>Eukaryota</taxon>
        <taxon>Sar</taxon>
        <taxon>Alveolata</taxon>
        <taxon>Apicomplexa</taxon>
        <taxon>Aconoidasida</taxon>
        <taxon>Haemosporida</taxon>
        <taxon>Plasmodiidae</taxon>
        <taxon>Plasmodium</taxon>
        <taxon>Plasmodium (Plasmodium)</taxon>
    </lineage>
</organism>
<keyword evidence="2" id="KW-1185">Reference proteome</keyword>
<dbReference type="Proteomes" id="UP000030640">
    <property type="component" value="Unassembled WGS sequence"/>
</dbReference>